<dbReference type="PANTHER" id="PTHR40455">
    <property type="entry name" value="ANTITOXIN HIGA"/>
    <property type="match status" value="1"/>
</dbReference>
<name>A0A6P1GG61_SPHYA</name>
<proteinExistence type="predicted"/>
<dbReference type="EMBL" id="CP047218">
    <property type="protein sequence ID" value="QHD67419.1"/>
    <property type="molecule type" value="Genomic_DNA"/>
</dbReference>
<organism evidence="1 2">
    <name type="scientific">Sphingobium yanoikuyae</name>
    <name type="common">Sphingomonas yanoikuyae</name>
    <dbReference type="NCBI Taxonomy" id="13690"/>
    <lineage>
        <taxon>Bacteria</taxon>
        <taxon>Pseudomonadati</taxon>
        <taxon>Pseudomonadota</taxon>
        <taxon>Alphaproteobacteria</taxon>
        <taxon>Sphingomonadales</taxon>
        <taxon>Sphingomonadaceae</taxon>
        <taxon>Sphingobium</taxon>
    </lineage>
</organism>
<dbReference type="GO" id="GO:0006355">
    <property type="term" value="P:regulation of DNA-templated transcription"/>
    <property type="evidence" value="ECO:0007669"/>
    <property type="project" value="InterPro"/>
</dbReference>
<reference evidence="1 2" key="1">
    <citation type="submission" date="2019-12" db="EMBL/GenBank/DDBJ databases">
        <title>Functional and genomic insights into the Sphingobium yanoikuyae YC-JY1, a bacterium efficiently degrading bisphenol A.</title>
        <authorList>
            <person name="Jia Y."/>
            <person name="Li X."/>
            <person name="Wang J."/>
            <person name="Eltoukhy A."/>
            <person name="Lamraoui I."/>
            <person name="Yan Y."/>
        </authorList>
    </citation>
    <scope>NUCLEOTIDE SEQUENCE [LARGE SCALE GENOMIC DNA]</scope>
    <source>
        <strain evidence="1 2">YC-JY1</strain>
    </source>
</reference>
<sequence length="121" mass="13664">MDIKPIRSDADHRAAVDEIRALWDAAPDSPEEDRLDILATLVDEYERKRWPIDKLDPVEAIEAAMQSEGHTRADLAALVGQNRATEILSRKRALTLPMIRAISAAWHVPTEVLVREYQLAN</sequence>
<dbReference type="Proteomes" id="UP000464086">
    <property type="component" value="Chromosome"/>
</dbReference>
<dbReference type="RefSeq" id="WP_125987725.1">
    <property type="nucleotide sequence ID" value="NZ_CP047218.1"/>
</dbReference>
<dbReference type="GO" id="GO:0001046">
    <property type="term" value="F:core promoter sequence-specific DNA binding"/>
    <property type="evidence" value="ECO:0007669"/>
    <property type="project" value="TreeGrafter"/>
</dbReference>
<dbReference type="InterPro" id="IPR039060">
    <property type="entry name" value="Antitox_HigA"/>
</dbReference>
<protein>
    <submittedName>
        <fullName evidence="1">Transcriptional regulator</fullName>
    </submittedName>
</protein>
<gene>
    <name evidence="1" type="ORF">GS397_10390</name>
</gene>
<dbReference type="PANTHER" id="PTHR40455:SF1">
    <property type="entry name" value="ANTITOXIN HIGA"/>
    <property type="match status" value="1"/>
</dbReference>
<evidence type="ECO:0000313" key="2">
    <source>
        <dbReference type="Proteomes" id="UP000464086"/>
    </source>
</evidence>
<accession>A0A6P1GG61</accession>
<evidence type="ECO:0000313" key="1">
    <source>
        <dbReference type="EMBL" id="QHD67419.1"/>
    </source>
</evidence>
<dbReference type="AlphaFoldDB" id="A0A6P1GG61"/>